<feature type="domain" description="Response regulatory" evidence="6">
    <location>
        <begin position="38"/>
        <end position="157"/>
    </location>
</feature>
<sequence>MGVPETDPLAQLRCRRLELKDSAKMQRAEPPPPPQTVTVLLVAIDGDTQSRIIDQLPPPHYQLVASSTPNLALHLLVDEKLHVDLVLSSVSSKDDEEGYNFIAQVQRLRKNIPHVVIFEAEGSGDPEIIRVNKLGVCYILWKPVSEQSSEIKNLRQHVFRRNEGSSSLVSFPQKSLKKENDQQPSEKEPESSKKQRMVWDKELNTLFVKAVNELGDGK</sequence>
<keyword evidence="8" id="KW-1185">Reference proteome</keyword>
<protein>
    <recommendedName>
        <fullName evidence="6">Response regulatory domain-containing protein</fullName>
    </recommendedName>
</protein>
<dbReference type="GO" id="GO:0000160">
    <property type="term" value="P:phosphorelay signal transduction system"/>
    <property type="evidence" value="ECO:0007669"/>
    <property type="project" value="UniProtKB-KW"/>
</dbReference>
<evidence type="ECO:0000259" key="6">
    <source>
        <dbReference type="PROSITE" id="PS50110"/>
    </source>
</evidence>
<feature type="compositionally biased region" description="Basic and acidic residues" evidence="5">
    <location>
        <begin position="176"/>
        <end position="198"/>
    </location>
</feature>
<organism evidence="7 8">
    <name type="scientific">Acacia crassicarpa</name>
    <name type="common">northern wattle</name>
    <dbReference type="NCBI Taxonomy" id="499986"/>
    <lineage>
        <taxon>Eukaryota</taxon>
        <taxon>Viridiplantae</taxon>
        <taxon>Streptophyta</taxon>
        <taxon>Embryophyta</taxon>
        <taxon>Tracheophyta</taxon>
        <taxon>Spermatophyta</taxon>
        <taxon>Magnoliopsida</taxon>
        <taxon>eudicotyledons</taxon>
        <taxon>Gunneridae</taxon>
        <taxon>Pentapetalae</taxon>
        <taxon>rosids</taxon>
        <taxon>fabids</taxon>
        <taxon>Fabales</taxon>
        <taxon>Fabaceae</taxon>
        <taxon>Caesalpinioideae</taxon>
        <taxon>mimosoid clade</taxon>
        <taxon>Acacieae</taxon>
        <taxon>Acacia</taxon>
    </lineage>
</organism>
<evidence type="ECO:0000256" key="1">
    <source>
        <dbReference type="ARBA" id="ARBA00023012"/>
    </source>
</evidence>
<dbReference type="PANTHER" id="PTHR43874">
    <property type="entry name" value="TWO-COMPONENT RESPONSE REGULATOR"/>
    <property type="match status" value="1"/>
</dbReference>
<dbReference type="InterPro" id="IPR045279">
    <property type="entry name" value="ARR-like"/>
</dbReference>
<dbReference type="GO" id="GO:0009736">
    <property type="term" value="P:cytokinin-activated signaling pathway"/>
    <property type="evidence" value="ECO:0007669"/>
    <property type="project" value="InterPro"/>
</dbReference>
<evidence type="ECO:0000256" key="2">
    <source>
        <dbReference type="ARBA" id="ARBA00023015"/>
    </source>
</evidence>
<accession>A0AAE1K4S9</accession>
<name>A0AAE1K4S9_9FABA</name>
<comment type="caution">
    <text evidence="7">The sequence shown here is derived from an EMBL/GenBank/DDBJ whole genome shotgun (WGS) entry which is preliminary data.</text>
</comment>
<dbReference type="Gene3D" id="3.40.50.2300">
    <property type="match status" value="1"/>
</dbReference>
<dbReference type="InterPro" id="IPR001789">
    <property type="entry name" value="Sig_transdc_resp-reg_receiver"/>
</dbReference>
<evidence type="ECO:0000256" key="3">
    <source>
        <dbReference type="ARBA" id="ARBA00023163"/>
    </source>
</evidence>
<evidence type="ECO:0000256" key="5">
    <source>
        <dbReference type="SAM" id="MobiDB-lite"/>
    </source>
</evidence>
<keyword evidence="3" id="KW-0804">Transcription</keyword>
<dbReference type="InterPro" id="IPR011006">
    <property type="entry name" value="CheY-like_superfamily"/>
</dbReference>
<reference evidence="7" key="1">
    <citation type="submission" date="2023-10" db="EMBL/GenBank/DDBJ databases">
        <title>Chromosome-level genome of the transformable northern wattle, Acacia crassicarpa.</title>
        <authorList>
            <person name="Massaro I."/>
            <person name="Sinha N.R."/>
            <person name="Poethig S."/>
            <person name="Leichty A.R."/>
        </authorList>
    </citation>
    <scope>NUCLEOTIDE SEQUENCE</scope>
    <source>
        <strain evidence="7">Acra3RX</strain>
        <tissue evidence="7">Leaf</tissue>
    </source>
</reference>
<keyword evidence="2" id="KW-0805">Transcription regulation</keyword>
<evidence type="ECO:0000256" key="4">
    <source>
        <dbReference type="PROSITE-ProRule" id="PRU00169"/>
    </source>
</evidence>
<keyword evidence="1" id="KW-0902">Two-component regulatory system</keyword>
<evidence type="ECO:0000313" key="7">
    <source>
        <dbReference type="EMBL" id="KAK4264035.1"/>
    </source>
</evidence>
<evidence type="ECO:0000313" key="8">
    <source>
        <dbReference type="Proteomes" id="UP001293593"/>
    </source>
</evidence>
<gene>
    <name evidence="7" type="ORF">QN277_029376</name>
</gene>
<feature type="region of interest" description="Disordered" evidence="5">
    <location>
        <begin position="165"/>
        <end position="198"/>
    </location>
</feature>
<dbReference type="Proteomes" id="UP001293593">
    <property type="component" value="Unassembled WGS sequence"/>
</dbReference>
<dbReference type="SUPFAM" id="SSF52172">
    <property type="entry name" value="CheY-like"/>
    <property type="match status" value="1"/>
</dbReference>
<comment type="caution">
    <text evidence="4">Lacks conserved residue(s) required for the propagation of feature annotation.</text>
</comment>
<dbReference type="PANTHER" id="PTHR43874:SF123">
    <property type="entry name" value="TWO-COMPONENT RESPONSE REGULATOR ARR14"/>
    <property type="match status" value="1"/>
</dbReference>
<dbReference type="PROSITE" id="PS50110">
    <property type="entry name" value="RESPONSE_REGULATORY"/>
    <property type="match status" value="1"/>
</dbReference>
<dbReference type="EMBL" id="JAWXYG010000009">
    <property type="protein sequence ID" value="KAK4264035.1"/>
    <property type="molecule type" value="Genomic_DNA"/>
</dbReference>
<dbReference type="AlphaFoldDB" id="A0AAE1K4S9"/>
<proteinExistence type="predicted"/>